<evidence type="ECO:0000313" key="2">
    <source>
        <dbReference type="Proteomes" id="UP000198802"/>
    </source>
</evidence>
<name>A0A0S4QZY6_9ACTN</name>
<organism evidence="1 2">
    <name type="scientific">Parafrankia irregularis</name>
    <dbReference type="NCBI Taxonomy" id="795642"/>
    <lineage>
        <taxon>Bacteria</taxon>
        <taxon>Bacillati</taxon>
        <taxon>Actinomycetota</taxon>
        <taxon>Actinomycetes</taxon>
        <taxon>Frankiales</taxon>
        <taxon>Frankiaceae</taxon>
        <taxon>Parafrankia</taxon>
    </lineage>
</organism>
<evidence type="ECO:0000313" key="1">
    <source>
        <dbReference type="EMBL" id="CUU60134.1"/>
    </source>
</evidence>
<reference evidence="2" key="1">
    <citation type="submission" date="2015-11" db="EMBL/GenBank/DDBJ databases">
        <authorList>
            <person name="Varghese N."/>
        </authorList>
    </citation>
    <scope>NUCLEOTIDE SEQUENCE [LARGE SCALE GENOMIC DNA]</scope>
    <source>
        <strain evidence="2">DSM 45899</strain>
    </source>
</reference>
<keyword evidence="2" id="KW-1185">Reference proteome</keyword>
<proteinExistence type="predicted"/>
<sequence length="59" mass="6223">MNTDELSAELTAALARLAMLPGRPAVEHLKAFEEVHGLLEDALRDLAGTSGPDGARAPR</sequence>
<dbReference type="RefSeq" id="WP_006542181.1">
    <property type="nucleotide sequence ID" value="NZ_FAOZ01000035.1"/>
</dbReference>
<protein>
    <submittedName>
        <fullName evidence="1">Uncharacterized protein</fullName>
    </submittedName>
</protein>
<dbReference type="Proteomes" id="UP000198802">
    <property type="component" value="Unassembled WGS sequence"/>
</dbReference>
<gene>
    <name evidence="1" type="ORF">Ga0074812_13576</name>
</gene>
<dbReference type="EMBL" id="FAOZ01000035">
    <property type="protein sequence ID" value="CUU60134.1"/>
    <property type="molecule type" value="Genomic_DNA"/>
</dbReference>
<accession>A0A0S4QZY6</accession>
<dbReference type="AlphaFoldDB" id="A0A0S4QZY6"/>